<dbReference type="PROSITE" id="PS51257">
    <property type="entry name" value="PROKAR_LIPOPROTEIN"/>
    <property type="match status" value="1"/>
</dbReference>
<evidence type="ECO:0000313" key="2">
    <source>
        <dbReference type="Proteomes" id="UP001042704"/>
    </source>
</evidence>
<keyword evidence="2" id="KW-1185">Reference proteome</keyword>
<dbReference type="GeneID" id="76425198"/>
<dbReference type="KEGG" id="maqe:RJ40_12460"/>
<organism evidence="1 2">
    <name type="scientific">Methanofollis aquaemaris</name>
    <dbReference type="NCBI Taxonomy" id="126734"/>
    <lineage>
        <taxon>Archaea</taxon>
        <taxon>Methanobacteriati</taxon>
        <taxon>Methanobacteriota</taxon>
        <taxon>Stenosarchaea group</taxon>
        <taxon>Methanomicrobia</taxon>
        <taxon>Methanomicrobiales</taxon>
        <taxon>Methanomicrobiaceae</taxon>
        <taxon>Methanofollis</taxon>
    </lineage>
</organism>
<dbReference type="EMBL" id="CP036172">
    <property type="protein sequence ID" value="QSZ68246.1"/>
    <property type="molecule type" value="Genomic_DNA"/>
</dbReference>
<sequence length="124" mass="13554">MSTYIMRRISLYISTVSIAFVLILASLSSGCTDTGKTEEETVIGTILHDDNGTYIIQVENGTRYVPVNLDEEYQIDGMVVGFRGITLENDSVAESPGIPIEIHYIGTYVPPGANATLKLEKKLP</sequence>
<protein>
    <submittedName>
        <fullName evidence="1">Uncharacterized protein</fullName>
    </submittedName>
</protein>
<dbReference type="Proteomes" id="UP001042704">
    <property type="component" value="Chromosome"/>
</dbReference>
<dbReference type="RefSeq" id="WP_265581203.1">
    <property type="nucleotide sequence ID" value="NZ_CP036172.1"/>
</dbReference>
<name>A0A8A3SA02_9EURY</name>
<accession>A0A8A3SA02</accession>
<gene>
    <name evidence="1" type="ORF">RJ40_12460</name>
</gene>
<reference evidence="1" key="2">
    <citation type="submission" date="2019-02" db="EMBL/GenBank/DDBJ databases">
        <authorList>
            <person name="Chen S.-C."/>
            <person name="Chien H.-H."/>
            <person name="Lai M.-C."/>
        </authorList>
    </citation>
    <scope>NUCLEOTIDE SEQUENCE</scope>
    <source>
        <strain evidence="1">N2F9704</strain>
    </source>
</reference>
<reference evidence="1" key="1">
    <citation type="journal article" date="2001" name="Int. J. Syst. Evol. Microbiol.">
        <title>Methanofollis aquaemaris sp. nov., a methanogen isolated from an aquaculture fish pond.</title>
        <authorList>
            <person name="Lai M.C."/>
            <person name="Chen S.C."/>
        </authorList>
    </citation>
    <scope>NUCLEOTIDE SEQUENCE</scope>
    <source>
        <strain evidence="1">N2F9704</strain>
    </source>
</reference>
<evidence type="ECO:0000313" key="1">
    <source>
        <dbReference type="EMBL" id="QSZ68246.1"/>
    </source>
</evidence>
<proteinExistence type="predicted"/>
<dbReference type="AlphaFoldDB" id="A0A8A3SA02"/>